<keyword evidence="7" id="KW-0645">Protease</keyword>
<proteinExistence type="predicted"/>
<dbReference type="InterPro" id="IPR017560">
    <property type="entry name" value="Cyt_c_biogenesis_CcmI"/>
</dbReference>
<dbReference type="GO" id="GO:0006508">
    <property type="term" value="P:proteolysis"/>
    <property type="evidence" value="ECO:0007669"/>
    <property type="project" value="UniProtKB-KW"/>
</dbReference>
<dbReference type="GO" id="GO:0017004">
    <property type="term" value="P:cytochrome complex assembly"/>
    <property type="evidence" value="ECO:0007669"/>
    <property type="project" value="UniProtKB-KW"/>
</dbReference>
<dbReference type="SMART" id="SM00028">
    <property type="entry name" value="TPR"/>
    <property type="match status" value="2"/>
</dbReference>
<dbReference type="PANTHER" id="PTHR47870:SF1">
    <property type="entry name" value="CYTOCHROME C-TYPE BIOGENESIS PROTEIN CCMH"/>
    <property type="match status" value="1"/>
</dbReference>
<evidence type="ECO:0000256" key="1">
    <source>
        <dbReference type="ARBA" id="ARBA00004196"/>
    </source>
</evidence>
<gene>
    <name evidence="7" type="ORF">ANTHELSMS3_05039</name>
</gene>
<feature type="repeat" description="TPR" evidence="5">
    <location>
        <begin position="153"/>
        <end position="186"/>
    </location>
</feature>
<evidence type="ECO:0000256" key="3">
    <source>
        <dbReference type="ARBA" id="ARBA00022748"/>
    </source>
</evidence>
<dbReference type="PROSITE" id="PS50005">
    <property type="entry name" value="TPR"/>
    <property type="match status" value="1"/>
</dbReference>
<evidence type="ECO:0000259" key="6">
    <source>
        <dbReference type="Pfam" id="PF23914"/>
    </source>
</evidence>
<dbReference type="InterPro" id="IPR011990">
    <property type="entry name" value="TPR-like_helical_dom_sf"/>
</dbReference>
<dbReference type="GO" id="GO:0008233">
    <property type="term" value="F:peptidase activity"/>
    <property type="evidence" value="ECO:0007669"/>
    <property type="project" value="UniProtKB-KW"/>
</dbReference>
<evidence type="ECO:0000256" key="2">
    <source>
        <dbReference type="ARBA" id="ARBA00022737"/>
    </source>
</evidence>
<comment type="subcellular location">
    <subcellularLocation>
        <location evidence="1">Cell envelope</location>
    </subcellularLocation>
</comment>
<dbReference type="GO" id="GO:0030313">
    <property type="term" value="C:cell envelope"/>
    <property type="evidence" value="ECO:0007669"/>
    <property type="project" value="UniProtKB-SubCell"/>
</dbReference>
<evidence type="ECO:0000313" key="7">
    <source>
        <dbReference type="EMBL" id="ASP23422.1"/>
    </source>
</evidence>
<evidence type="ECO:0000256" key="4">
    <source>
        <dbReference type="ARBA" id="ARBA00022803"/>
    </source>
</evidence>
<evidence type="ECO:0000313" key="8">
    <source>
        <dbReference type="Proteomes" id="UP000203589"/>
    </source>
</evidence>
<protein>
    <submittedName>
        <fullName evidence="7">Beta-barrel assembly-enhancing protease</fullName>
        <ecNumber evidence="7">3.4.-.-</ecNumber>
    </submittedName>
</protein>
<dbReference type="KEGG" id="aht:ANTHELSMS3_05039"/>
<sequence>MIWGIFAAMALGGLTIALLPIRRAGASLIQRADAVPAVLVDQLEEVDRDMARGLVSAPEADAARREIRRRMAQVLRCTDQQSVATSGGRGALILAAVFVPVMAFGYYAVAGAPDVPAAAFADRADDRADARRIAELAGQLRDKLMAEPDGGPTEGWMMLGQTYARMGQFDEAVEAFRTASARDDAESATWSMLAEAMIRANDGTVTPDAVSALDRALTLDPLNPAAAFYLAIADAQAGDTAAAHDRLTARLAETPGYQPWMDTYIAQANAFGETLGRAALAARAPVAPGPSAADVAAAQAMSDGDRAAFIRSMVDRLATRLQDEPDDVGGWLRLANAFGVLHEMGKAREAYLRADALLPEGDPRKADVRASIAGLDKP</sequence>
<dbReference type="SUPFAM" id="SSF48452">
    <property type="entry name" value="TPR-like"/>
    <property type="match status" value="1"/>
</dbReference>
<dbReference type="EC" id="3.4.-.-" evidence="7"/>
<keyword evidence="2" id="KW-0677">Repeat</keyword>
<dbReference type="PANTHER" id="PTHR47870">
    <property type="entry name" value="CYTOCHROME C-TYPE BIOGENESIS PROTEIN CCMH"/>
    <property type="match status" value="1"/>
</dbReference>
<accession>A0A222EB96</accession>
<organism evidence="7 8">
    <name type="scientific">Antarctobacter heliothermus</name>
    <dbReference type="NCBI Taxonomy" id="74033"/>
    <lineage>
        <taxon>Bacteria</taxon>
        <taxon>Pseudomonadati</taxon>
        <taxon>Pseudomonadota</taxon>
        <taxon>Alphaproteobacteria</taxon>
        <taxon>Rhodobacterales</taxon>
        <taxon>Roseobacteraceae</taxon>
        <taxon>Antarctobacter</taxon>
    </lineage>
</organism>
<dbReference type="AlphaFoldDB" id="A0A222EB96"/>
<dbReference type="Proteomes" id="UP000203589">
    <property type="component" value="Plasmid pSMS3-1"/>
</dbReference>
<reference evidence="7 8" key="1">
    <citation type="submission" date="2017-07" db="EMBL/GenBank/DDBJ databases">
        <title>Genome Sequence of Antarctobacter heliothermus Strain SMS3 Isolated from a culture of the Diatom Skeletonema marinoi.</title>
        <authorList>
            <person name="Topel M."/>
            <person name="Pinder M.I.M."/>
            <person name="Johansson O.N."/>
            <person name="Kourtchenko O."/>
            <person name="Godhe A."/>
            <person name="Clarke A.K."/>
        </authorList>
    </citation>
    <scope>NUCLEOTIDE SEQUENCE [LARGE SCALE GENOMIC DNA]</scope>
    <source>
        <strain evidence="7 8">SMS3</strain>
        <plasmid evidence="8">Plasmid psms3-1</plasmid>
    </source>
</reference>
<dbReference type="Gene3D" id="1.25.40.10">
    <property type="entry name" value="Tetratricopeptide repeat domain"/>
    <property type="match status" value="2"/>
</dbReference>
<dbReference type="OrthoDB" id="9815847at2"/>
<geneLocation type="plasmid" evidence="8">
    <name>psms3-1</name>
</geneLocation>
<keyword evidence="7" id="KW-0614">Plasmid</keyword>
<keyword evidence="8" id="KW-1185">Reference proteome</keyword>
<dbReference type="EMBL" id="CP022541">
    <property type="protein sequence ID" value="ASP23422.1"/>
    <property type="molecule type" value="Genomic_DNA"/>
</dbReference>
<name>A0A222EB96_9RHOB</name>
<dbReference type="InterPro" id="IPR051263">
    <property type="entry name" value="C-type_cytochrome_biogenesis"/>
</dbReference>
<dbReference type="NCBIfam" id="TIGR03142">
    <property type="entry name" value="cytochro_ccmI"/>
    <property type="match status" value="1"/>
</dbReference>
<dbReference type="InterPro" id="IPR056413">
    <property type="entry name" value="TPR_CcmH_CycH"/>
</dbReference>
<feature type="domain" description="Cytochrome c-type biogenesis protein H TPR" evidence="6">
    <location>
        <begin position="124"/>
        <end position="246"/>
    </location>
</feature>
<dbReference type="InterPro" id="IPR019734">
    <property type="entry name" value="TPR_rpt"/>
</dbReference>
<keyword evidence="3" id="KW-0201">Cytochrome c-type biogenesis</keyword>
<dbReference type="RefSeq" id="WP_094037505.1">
    <property type="nucleotide sequence ID" value="NZ_CP022541.1"/>
</dbReference>
<dbReference type="Pfam" id="PF23914">
    <property type="entry name" value="TPR_CcmH_CycH"/>
    <property type="match status" value="1"/>
</dbReference>
<evidence type="ECO:0000256" key="5">
    <source>
        <dbReference type="PROSITE-ProRule" id="PRU00339"/>
    </source>
</evidence>
<keyword evidence="7" id="KW-0378">Hydrolase</keyword>
<keyword evidence="4 5" id="KW-0802">TPR repeat</keyword>